<comment type="similarity">
    <text evidence="1">Belongs to the TMA16 family.</text>
</comment>
<organism evidence="3 4">
    <name type="scientific">Nothophoma quercina</name>
    <dbReference type="NCBI Taxonomy" id="749835"/>
    <lineage>
        <taxon>Eukaryota</taxon>
        <taxon>Fungi</taxon>
        <taxon>Dikarya</taxon>
        <taxon>Ascomycota</taxon>
        <taxon>Pezizomycotina</taxon>
        <taxon>Dothideomycetes</taxon>
        <taxon>Pleosporomycetidae</taxon>
        <taxon>Pleosporales</taxon>
        <taxon>Pleosporineae</taxon>
        <taxon>Didymellaceae</taxon>
        <taxon>Nothophoma</taxon>
    </lineage>
</organism>
<dbReference type="InterPro" id="IPR038356">
    <property type="entry name" value="Tma16_sf"/>
</dbReference>
<sequence length="162" mass="18669">MVSDRLSKVHKAIAKKKGKNPNLHEGSRDTKRLQRASARDDKLNRLSKLREKENRHYCGIKDLQAMIEDYLGRDDEELAKLKAERRAGRPPSTRQTLLEQARATEQDEYASGFWVPDLEDEQVLEKLKQWDGKWASLPTLKFARISKEGHKKVSSFPPKGMS</sequence>
<dbReference type="PANTHER" id="PTHR13349:SF2">
    <property type="entry name" value="TRANSLATION MACHINERY-ASSOCIATED PROTEIN 16"/>
    <property type="match status" value="1"/>
</dbReference>
<feature type="compositionally biased region" description="Basic and acidic residues" evidence="2">
    <location>
        <begin position="25"/>
        <end position="44"/>
    </location>
</feature>
<dbReference type="InterPro" id="IPR021346">
    <property type="entry name" value="Tma16"/>
</dbReference>
<comment type="caution">
    <text evidence="3">The sequence shown here is derived from an EMBL/GenBank/DDBJ whole genome shotgun (WGS) entry which is preliminary data.</text>
</comment>
<evidence type="ECO:0000313" key="4">
    <source>
        <dbReference type="Proteomes" id="UP001521222"/>
    </source>
</evidence>
<proteinExistence type="inferred from homology"/>
<dbReference type="Pfam" id="PF11176">
    <property type="entry name" value="Tma16"/>
    <property type="match status" value="2"/>
</dbReference>
<dbReference type="PANTHER" id="PTHR13349">
    <property type="entry name" value="TRANSLATION MACHINERY-ASSOCIATED PROTEIN 16"/>
    <property type="match status" value="1"/>
</dbReference>
<dbReference type="Gene3D" id="1.20.1440.170">
    <property type="entry name" value="Translation machinery-associated protein 16-like"/>
    <property type="match status" value="1"/>
</dbReference>
<evidence type="ECO:0000256" key="1">
    <source>
        <dbReference type="ARBA" id="ARBA00034127"/>
    </source>
</evidence>
<name>A0ABR3QWA4_9PLEO</name>
<reference evidence="3 4" key="1">
    <citation type="submission" date="2024-02" db="EMBL/GenBank/DDBJ databases">
        <title>De novo assembly and annotation of 12 fungi associated with fruit tree decline syndrome in Ontario, Canada.</title>
        <authorList>
            <person name="Sulman M."/>
            <person name="Ellouze W."/>
            <person name="Ilyukhin E."/>
        </authorList>
    </citation>
    <scope>NUCLEOTIDE SEQUENCE [LARGE SCALE GENOMIC DNA]</scope>
    <source>
        <strain evidence="3 4">M97-236</strain>
    </source>
</reference>
<dbReference type="Proteomes" id="UP001521222">
    <property type="component" value="Unassembled WGS sequence"/>
</dbReference>
<gene>
    <name evidence="3" type="primary">TMA16</name>
    <name evidence="3" type="ORF">SLS59_008041</name>
</gene>
<feature type="region of interest" description="Disordered" evidence="2">
    <location>
        <begin position="1"/>
        <end position="44"/>
    </location>
</feature>
<feature type="compositionally biased region" description="Basic residues" evidence="2">
    <location>
        <begin position="8"/>
        <end position="19"/>
    </location>
</feature>
<evidence type="ECO:0000256" key="2">
    <source>
        <dbReference type="SAM" id="MobiDB-lite"/>
    </source>
</evidence>
<dbReference type="EMBL" id="JAKIXB020000030">
    <property type="protein sequence ID" value="KAL1596052.1"/>
    <property type="molecule type" value="Genomic_DNA"/>
</dbReference>
<evidence type="ECO:0000313" key="3">
    <source>
        <dbReference type="EMBL" id="KAL1596052.1"/>
    </source>
</evidence>
<keyword evidence="4" id="KW-1185">Reference proteome</keyword>
<accession>A0ABR3QWA4</accession>
<protein>
    <submittedName>
        <fullName evidence="3">Translation machinery-associated protein 16</fullName>
    </submittedName>
</protein>